<evidence type="ECO:0000313" key="7">
    <source>
        <dbReference type="EMBL" id="BAC89954.1"/>
    </source>
</evidence>
<keyword evidence="8" id="KW-1185">Reference proteome</keyword>
<reference evidence="7 8" key="1">
    <citation type="journal article" date="2003" name="DNA Res.">
        <title>Complete genome structure of Gloeobacter violaceus PCC 7421, a cyanobacterium that lacks thylakoids.</title>
        <authorList>
            <person name="Nakamura Y."/>
            <person name="Kaneko T."/>
            <person name="Sato S."/>
            <person name="Mimuro M."/>
            <person name="Miyashita H."/>
            <person name="Tsuchiya T."/>
            <person name="Sasamoto S."/>
            <person name="Watanabe A."/>
            <person name="Kawashima K."/>
            <person name="Kishida Y."/>
            <person name="Kiyokawa C."/>
            <person name="Kohara M."/>
            <person name="Matsumoto M."/>
            <person name="Matsuno A."/>
            <person name="Nakazaki N."/>
            <person name="Shimpo S."/>
            <person name="Takeuchi C."/>
            <person name="Yamada M."/>
            <person name="Tabata S."/>
        </authorList>
    </citation>
    <scope>NUCLEOTIDE SEQUENCE [LARGE SCALE GENOMIC DNA]</scope>
    <source>
        <strain evidence="8">ATCC 29082 / PCC 7421</strain>
    </source>
</reference>
<dbReference type="PATRIC" id="fig|251221.4.peg.2047"/>
<reference evidence="7 8" key="2">
    <citation type="journal article" date="2003" name="DNA Res.">
        <title>Complete genome structure of Gloeobacter violaceus PCC 7421, a cyanobacterium that lacks thylakoids (supplement).</title>
        <authorList>
            <person name="Nakamura Y."/>
            <person name="Kaneko T."/>
            <person name="Sato S."/>
            <person name="Mimuro M."/>
            <person name="Miyashita H."/>
            <person name="Tsuchiya T."/>
            <person name="Sasamoto S."/>
            <person name="Watanabe A."/>
            <person name="Kawashima K."/>
            <person name="Kishida Y."/>
            <person name="Kiyokawa C."/>
            <person name="Kohara M."/>
            <person name="Matsumoto M."/>
            <person name="Matsuno A."/>
            <person name="Nakazaki N."/>
            <person name="Shimpo S."/>
            <person name="Takeuchi C."/>
            <person name="Yamada M."/>
            <person name="Tabata S."/>
        </authorList>
    </citation>
    <scope>NUCLEOTIDE SEQUENCE [LARGE SCALE GENOMIC DNA]</scope>
    <source>
        <strain evidence="8">ATCC 29082 / PCC 7421</strain>
    </source>
</reference>
<dbReference type="GO" id="GO:0045892">
    <property type="term" value="P:negative regulation of DNA-templated transcription"/>
    <property type="evidence" value="ECO:0007669"/>
    <property type="project" value="UniProtKB-ARBA"/>
</dbReference>
<dbReference type="PANTHER" id="PTHR30055:SF146">
    <property type="entry name" value="HTH-TYPE TRANSCRIPTIONAL DUAL REGULATOR CECR"/>
    <property type="match status" value="1"/>
</dbReference>
<dbReference type="KEGG" id="gvi:gll2013"/>
<dbReference type="FunFam" id="1.10.10.60:FF:000141">
    <property type="entry name" value="TetR family transcriptional regulator"/>
    <property type="match status" value="2"/>
</dbReference>
<accession>Q7NJ19</accession>
<dbReference type="InParanoid" id="Q7NJ19"/>
<keyword evidence="2 4" id="KW-0238">DNA-binding</keyword>
<feature type="domain" description="HTH tetR-type" evidence="6">
    <location>
        <begin position="232"/>
        <end position="292"/>
    </location>
</feature>
<evidence type="ECO:0000259" key="6">
    <source>
        <dbReference type="PROSITE" id="PS50977"/>
    </source>
</evidence>
<gene>
    <name evidence="7" type="ordered locus">gll2013</name>
</gene>
<dbReference type="InterPro" id="IPR009057">
    <property type="entry name" value="Homeodomain-like_sf"/>
</dbReference>
<feature type="region of interest" description="Disordered" evidence="5">
    <location>
        <begin position="1"/>
        <end position="25"/>
    </location>
</feature>
<dbReference type="EnsemblBacteria" id="BAC89954">
    <property type="protein sequence ID" value="BAC89954"/>
    <property type="gene ID" value="BAC89954"/>
</dbReference>
<dbReference type="GO" id="GO:0000976">
    <property type="term" value="F:transcription cis-regulatory region binding"/>
    <property type="evidence" value="ECO:0000318"/>
    <property type="project" value="GO_Central"/>
</dbReference>
<dbReference type="InterPro" id="IPR023772">
    <property type="entry name" value="DNA-bd_HTH_TetR-type_CS"/>
</dbReference>
<dbReference type="Pfam" id="PF00440">
    <property type="entry name" value="TetR_N"/>
    <property type="match status" value="2"/>
</dbReference>
<feature type="domain" description="HTH tetR-type" evidence="6">
    <location>
        <begin position="25"/>
        <end position="85"/>
    </location>
</feature>
<dbReference type="GO" id="GO:0003700">
    <property type="term" value="F:DNA-binding transcription factor activity"/>
    <property type="evidence" value="ECO:0000318"/>
    <property type="project" value="GO_Central"/>
</dbReference>
<dbReference type="InterPro" id="IPR039536">
    <property type="entry name" value="TetR_C_Proteobacteria"/>
</dbReference>
<evidence type="ECO:0000256" key="2">
    <source>
        <dbReference type="ARBA" id="ARBA00023125"/>
    </source>
</evidence>
<dbReference type="PROSITE" id="PS01081">
    <property type="entry name" value="HTH_TETR_1"/>
    <property type="match status" value="2"/>
</dbReference>
<evidence type="ECO:0000256" key="5">
    <source>
        <dbReference type="SAM" id="MobiDB-lite"/>
    </source>
</evidence>
<dbReference type="Pfam" id="PF14246">
    <property type="entry name" value="TetR_C_7"/>
    <property type="match status" value="1"/>
</dbReference>
<dbReference type="STRING" id="251221.gene:10759505"/>
<dbReference type="eggNOG" id="COG1309">
    <property type="taxonomic scope" value="Bacteria"/>
</dbReference>
<dbReference type="PANTHER" id="PTHR30055">
    <property type="entry name" value="HTH-TYPE TRANSCRIPTIONAL REGULATOR RUTR"/>
    <property type="match status" value="1"/>
</dbReference>
<dbReference type="SUPFAM" id="SSF46689">
    <property type="entry name" value="Homeodomain-like"/>
    <property type="match status" value="2"/>
</dbReference>
<evidence type="ECO:0000313" key="8">
    <source>
        <dbReference type="Proteomes" id="UP000000557"/>
    </source>
</evidence>
<dbReference type="OrthoDB" id="9816431at2"/>
<organism evidence="7 8">
    <name type="scientific">Gloeobacter violaceus (strain ATCC 29082 / PCC 7421)</name>
    <dbReference type="NCBI Taxonomy" id="251221"/>
    <lineage>
        <taxon>Bacteria</taxon>
        <taxon>Bacillati</taxon>
        <taxon>Cyanobacteriota</taxon>
        <taxon>Cyanophyceae</taxon>
        <taxon>Gloeobacterales</taxon>
        <taxon>Gloeobacteraceae</taxon>
        <taxon>Gloeobacter</taxon>
    </lineage>
</organism>
<evidence type="ECO:0000256" key="1">
    <source>
        <dbReference type="ARBA" id="ARBA00023015"/>
    </source>
</evidence>
<dbReference type="InterPro" id="IPR050109">
    <property type="entry name" value="HTH-type_TetR-like_transc_reg"/>
</dbReference>
<dbReference type="EMBL" id="BA000045">
    <property type="protein sequence ID" value="BAC89954.1"/>
    <property type="molecule type" value="Genomic_DNA"/>
</dbReference>
<dbReference type="PROSITE" id="PS50977">
    <property type="entry name" value="HTH_TETR_2"/>
    <property type="match status" value="2"/>
</dbReference>
<evidence type="ECO:0000256" key="3">
    <source>
        <dbReference type="ARBA" id="ARBA00023163"/>
    </source>
</evidence>
<dbReference type="HOGENOM" id="CLU_648538_0_0_3"/>
<protein>
    <submittedName>
        <fullName evidence="7">TetR family transcriptional regulatory protein</fullName>
    </submittedName>
</protein>
<feature type="DNA-binding region" description="H-T-H motif" evidence="4">
    <location>
        <begin position="255"/>
        <end position="274"/>
    </location>
</feature>
<dbReference type="AlphaFoldDB" id="Q7NJ19"/>
<dbReference type="PRINTS" id="PR00455">
    <property type="entry name" value="HTHTETR"/>
</dbReference>
<dbReference type="InterPro" id="IPR001647">
    <property type="entry name" value="HTH_TetR"/>
</dbReference>
<keyword evidence="1" id="KW-0805">Transcription regulation</keyword>
<dbReference type="RefSeq" id="WP_011142011.1">
    <property type="nucleotide sequence ID" value="NC_005125.1"/>
</dbReference>
<proteinExistence type="predicted"/>
<dbReference type="Proteomes" id="UP000000557">
    <property type="component" value="Chromosome"/>
</dbReference>
<keyword evidence="3" id="KW-0804">Transcription</keyword>
<sequence>MPHPEPLAAEPTRERALPPHAGRGRAKREQILRGALAVFARHGFAGASMDRLASGARVSKPTLYSHFQSKEGLFVALFEWACAVHLHWEAPEAAVGAEGELQEQMERWLAMALTPEAVFLLQTALSESARFPQLGELYVRTALEPLKSRLLPCLQTDRDPEAAATLLCCALFAFVGFSEILRGQWVAPVQRGEFVDGLADLVSGRAGVGEAAGIATLPVEPEPVPSEDAGADERREQTLRAAMAVFVEHGYTGTSMDMVAAHTGLSKPTLYSHFQDKEGLFSELIARVTIRRSFLLLQPGLFDAPTAVVFARQAEALLAKIDDPEYHAVVRLVLREAVRFPELGRLYTRTVMQPGFRLLGTFLQHCRPRRLPPATLTVLYCTPLIGFVLLHALLGGSRWFPVERERYSACLVRLLTGSAPQAEREAGEGA</sequence>
<feature type="DNA-binding region" description="H-T-H motif" evidence="4">
    <location>
        <begin position="48"/>
        <end position="67"/>
    </location>
</feature>
<dbReference type="GO" id="GO:0006355">
    <property type="term" value="P:regulation of DNA-templated transcription"/>
    <property type="evidence" value="ECO:0000318"/>
    <property type="project" value="GO_Central"/>
</dbReference>
<evidence type="ECO:0000256" key="4">
    <source>
        <dbReference type="PROSITE-ProRule" id="PRU00335"/>
    </source>
</evidence>
<name>Q7NJ19_GLOVI</name>
<dbReference type="Gene3D" id="1.10.357.10">
    <property type="entry name" value="Tetracycline Repressor, domain 2"/>
    <property type="match status" value="2"/>
</dbReference>